<evidence type="ECO:0000313" key="2">
    <source>
        <dbReference type="WBParaSite" id="MBELARI_LOCUS10426"/>
    </source>
</evidence>
<keyword evidence="1" id="KW-1185">Reference proteome</keyword>
<dbReference type="PANTHER" id="PTHR12507">
    <property type="entry name" value="REDUCED GROWTH PHENOTYPE 1 RGP1, YEAST -RELATED"/>
    <property type="match status" value="1"/>
</dbReference>
<dbReference type="InterPro" id="IPR014848">
    <property type="entry name" value="Rgp1"/>
</dbReference>
<name>A0AAF3E937_9BILA</name>
<protein>
    <submittedName>
        <fullName evidence="2">RAB6A-GEF complex partner protein 2</fullName>
    </submittedName>
</protein>
<sequence>MPLEVKAVLDRQVPAYLAGEVVKITVFLRNVHLSGAKSVSECVAWGSVQLGCERTGGGRIRDEKRRPTTSIAKSNTCVYSSCPTILFCDIKLAANEHKTFTSQIELPLYGLPPSFRGNLIRYYNRITIAVQHFNSPIKMLHIPIHVIPAVGIESKQPAASNPFLFETTSRPTMSEIVTATVDQITAPRKEYIYQMTNSSGKVGSLTLYKKAYKLGEDIIGKLSFQDAEVCCFQWSVHLETIENIEDDEKTETQDKKSSTVSWAMQHNVSADFVENTFRLPIPLHAPPTFNTNSVRLKWRLRFEFVTCKELQSTPSINAAGFRVWSAPDNVPIETLSWHVDLFVLACSPYNVALTDSNLTGSAILVI</sequence>
<dbReference type="Proteomes" id="UP000887575">
    <property type="component" value="Unassembled WGS sequence"/>
</dbReference>
<organism evidence="1 2">
    <name type="scientific">Mesorhabditis belari</name>
    <dbReference type="NCBI Taxonomy" id="2138241"/>
    <lineage>
        <taxon>Eukaryota</taxon>
        <taxon>Metazoa</taxon>
        <taxon>Ecdysozoa</taxon>
        <taxon>Nematoda</taxon>
        <taxon>Chromadorea</taxon>
        <taxon>Rhabditida</taxon>
        <taxon>Rhabditina</taxon>
        <taxon>Rhabditomorpha</taxon>
        <taxon>Rhabditoidea</taxon>
        <taxon>Rhabditidae</taxon>
        <taxon>Mesorhabditinae</taxon>
        <taxon>Mesorhabditis</taxon>
    </lineage>
</organism>
<reference evidence="2" key="1">
    <citation type="submission" date="2024-02" db="UniProtKB">
        <authorList>
            <consortium name="WormBaseParasite"/>
        </authorList>
    </citation>
    <scope>IDENTIFICATION</scope>
</reference>
<dbReference type="AlphaFoldDB" id="A0AAF3E937"/>
<accession>A0AAF3E937</accession>
<evidence type="ECO:0000313" key="1">
    <source>
        <dbReference type="Proteomes" id="UP000887575"/>
    </source>
</evidence>
<proteinExistence type="predicted"/>
<dbReference type="Pfam" id="PF08737">
    <property type="entry name" value="Rgp1"/>
    <property type="match status" value="2"/>
</dbReference>
<dbReference type="WBParaSite" id="MBELARI_LOCUS10426">
    <property type="protein sequence ID" value="MBELARI_LOCUS10426"/>
    <property type="gene ID" value="MBELARI_LOCUS10426"/>
</dbReference>